<keyword evidence="2" id="KW-1185">Reference proteome</keyword>
<dbReference type="AlphaFoldDB" id="B7FPD1"/>
<reference evidence="2" key="2">
    <citation type="submission" date="2008-08" db="EMBL/GenBank/DDBJ databases">
        <authorList>
            <consortium name="Diatom Consortium"/>
            <person name="Grigoriev I."/>
            <person name="Grimwood J."/>
            <person name="Kuo A."/>
            <person name="Otillar R.P."/>
            <person name="Salamov A."/>
            <person name="Detter J.C."/>
            <person name="Lindquist E."/>
            <person name="Shapiro H."/>
            <person name="Lucas S."/>
            <person name="Glavina del Rio T."/>
            <person name="Pitluck S."/>
            <person name="Rokhsar D."/>
            <person name="Bowler C."/>
        </authorList>
    </citation>
    <scope>GENOME REANNOTATION</scope>
    <source>
        <strain evidence="2">CCAP 1055/1</strain>
    </source>
</reference>
<dbReference type="OrthoDB" id="276989at2759"/>
<dbReference type="InParanoid" id="B7FPD1"/>
<dbReference type="PaxDb" id="2850-Phatr42739"/>
<evidence type="ECO:0000313" key="2">
    <source>
        <dbReference type="Proteomes" id="UP000000759"/>
    </source>
</evidence>
<evidence type="ECO:0000313" key="1">
    <source>
        <dbReference type="EMBL" id="EEC51153.1"/>
    </source>
</evidence>
<dbReference type="eggNOG" id="ENOG502S19T">
    <property type="taxonomic scope" value="Eukaryota"/>
</dbReference>
<dbReference type="RefSeq" id="XP_002176690.1">
    <property type="nucleotide sequence ID" value="XM_002176654.1"/>
</dbReference>
<name>B7FPD1_PHATC</name>
<protein>
    <submittedName>
        <fullName evidence="1">Uncharacterized protein</fullName>
    </submittedName>
</protein>
<dbReference type="HOGENOM" id="CLU_1231941_0_0_1"/>
<sequence length="321" mass="36524">MKRSANFMDWHPAFACQKRMMCTCLQFALLLIACSIPESYCFHQFSYRKILMPLFVHNSRRDFVLKSPPVAIGTLWLTNAPSPANAMINFPDLSKTMTAQGPVNRRVGGLASKIRNIGSVMDELQRDLMQERWDLVESYPAQLRSFVPVFTTYTDSAFPSDAPTDKGLRVALRYEVGRFFASVERFKQAASRQALDEAYLAYSEMALHFDRYLRVGGLYTYYDDSISTEPYFQGIADDALVYSDPKTDPPFVRDLVILVRGPEKGKTGIIIGMYSDGTNKSVIKLDRYKGMREIRVVANDWVAKRLGEQDPDDVFLIPRKA</sequence>
<reference evidence="1 2" key="1">
    <citation type="journal article" date="2008" name="Nature">
        <title>The Phaeodactylum genome reveals the evolutionary history of diatom genomes.</title>
        <authorList>
            <person name="Bowler C."/>
            <person name="Allen A.E."/>
            <person name="Badger J.H."/>
            <person name="Grimwood J."/>
            <person name="Jabbari K."/>
            <person name="Kuo A."/>
            <person name="Maheswari U."/>
            <person name="Martens C."/>
            <person name="Maumus F."/>
            <person name="Otillar R.P."/>
            <person name="Rayko E."/>
            <person name="Salamov A."/>
            <person name="Vandepoele K."/>
            <person name="Beszteri B."/>
            <person name="Gruber A."/>
            <person name="Heijde M."/>
            <person name="Katinka M."/>
            <person name="Mock T."/>
            <person name="Valentin K."/>
            <person name="Verret F."/>
            <person name="Berges J.A."/>
            <person name="Brownlee C."/>
            <person name="Cadoret J.P."/>
            <person name="Chiovitti A."/>
            <person name="Choi C.J."/>
            <person name="Coesel S."/>
            <person name="De Martino A."/>
            <person name="Detter J.C."/>
            <person name="Durkin C."/>
            <person name="Falciatore A."/>
            <person name="Fournet J."/>
            <person name="Haruta M."/>
            <person name="Huysman M.J."/>
            <person name="Jenkins B.D."/>
            <person name="Jiroutova K."/>
            <person name="Jorgensen R.E."/>
            <person name="Joubert Y."/>
            <person name="Kaplan A."/>
            <person name="Kroger N."/>
            <person name="Kroth P.G."/>
            <person name="La Roche J."/>
            <person name="Lindquist E."/>
            <person name="Lommer M."/>
            <person name="Martin-Jezequel V."/>
            <person name="Lopez P.J."/>
            <person name="Lucas S."/>
            <person name="Mangogna M."/>
            <person name="McGinnis K."/>
            <person name="Medlin L.K."/>
            <person name="Montsant A."/>
            <person name="Oudot-Le Secq M.P."/>
            <person name="Napoli C."/>
            <person name="Obornik M."/>
            <person name="Parker M.S."/>
            <person name="Petit J.L."/>
            <person name="Porcel B.M."/>
            <person name="Poulsen N."/>
            <person name="Robison M."/>
            <person name="Rychlewski L."/>
            <person name="Rynearson T.A."/>
            <person name="Schmutz J."/>
            <person name="Shapiro H."/>
            <person name="Siaut M."/>
            <person name="Stanley M."/>
            <person name="Sussman M.R."/>
            <person name="Taylor A.R."/>
            <person name="Vardi A."/>
            <person name="von Dassow P."/>
            <person name="Vyverman W."/>
            <person name="Willis A."/>
            <person name="Wyrwicz L.S."/>
            <person name="Rokhsar D.S."/>
            <person name="Weissenbach J."/>
            <person name="Armbrust E.V."/>
            <person name="Green B.R."/>
            <person name="Van de Peer Y."/>
            <person name="Grigoriev I.V."/>
        </authorList>
    </citation>
    <scope>NUCLEOTIDE SEQUENCE [LARGE SCALE GENOMIC DNA]</scope>
    <source>
        <strain evidence="1 2">CCAP 1055/1</strain>
    </source>
</reference>
<dbReference type="EMBL" id="CM000605">
    <property type="protein sequence ID" value="EEC51153.1"/>
    <property type="molecule type" value="Genomic_DNA"/>
</dbReference>
<dbReference type="Proteomes" id="UP000000759">
    <property type="component" value="Chromosome 1"/>
</dbReference>
<accession>B7FPD1</accession>
<gene>
    <name evidence="1" type="ORF">PHATRDRAFT_42739</name>
</gene>
<proteinExistence type="predicted"/>
<dbReference type="KEGG" id="pti:PHATRDRAFT_42739"/>
<organism evidence="1 2">
    <name type="scientific">Phaeodactylum tricornutum (strain CCAP 1055/1)</name>
    <dbReference type="NCBI Taxonomy" id="556484"/>
    <lineage>
        <taxon>Eukaryota</taxon>
        <taxon>Sar</taxon>
        <taxon>Stramenopiles</taxon>
        <taxon>Ochrophyta</taxon>
        <taxon>Bacillariophyta</taxon>
        <taxon>Bacillariophyceae</taxon>
        <taxon>Bacillariophycidae</taxon>
        <taxon>Naviculales</taxon>
        <taxon>Phaeodactylaceae</taxon>
        <taxon>Phaeodactylum</taxon>
    </lineage>
</organism>
<dbReference type="PROSITE" id="PS51257">
    <property type="entry name" value="PROKAR_LIPOPROTEIN"/>
    <property type="match status" value="1"/>
</dbReference>
<dbReference type="GeneID" id="7196370"/>